<proteinExistence type="predicted"/>
<accession>A0A4S8SSY9</accession>
<reference evidence="1 2" key="1">
    <citation type="submission" date="2018-10" db="EMBL/GenBank/DDBJ databases">
        <title>Fifty Aureobasidium pullulans genomes reveal a recombining polyextremotolerant generalist.</title>
        <authorList>
            <person name="Gostincar C."/>
            <person name="Turk M."/>
            <person name="Zajc J."/>
            <person name="Gunde-Cimerman N."/>
        </authorList>
    </citation>
    <scope>NUCLEOTIDE SEQUENCE [LARGE SCALE GENOMIC DNA]</scope>
    <source>
        <strain evidence="1 2">EXF-11900</strain>
    </source>
</reference>
<name>A0A4S8SSY9_AURPU</name>
<dbReference type="AlphaFoldDB" id="A0A4S8SSY9"/>
<evidence type="ECO:0000313" key="1">
    <source>
        <dbReference type="EMBL" id="THV74218.1"/>
    </source>
</evidence>
<organism evidence="1 2">
    <name type="scientific">Aureobasidium pullulans</name>
    <name type="common">Black yeast</name>
    <name type="synonym">Pullularia pullulans</name>
    <dbReference type="NCBI Taxonomy" id="5580"/>
    <lineage>
        <taxon>Eukaryota</taxon>
        <taxon>Fungi</taxon>
        <taxon>Dikarya</taxon>
        <taxon>Ascomycota</taxon>
        <taxon>Pezizomycotina</taxon>
        <taxon>Dothideomycetes</taxon>
        <taxon>Dothideomycetidae</taxon>
        <taxon>Dothideales</taxon>
        <taxon>Saccotheciaceae</taxon>
        <taxon>Aureobasidium</taxon>
    </lineage>
</organism>
<protein>
    <submittedName>
        <fullName evidence="1">Uncharacterized protein</fullName>
    </submittedName>
</protein>
<dbReference type="Proteomes" id="UP000304951">
    <property type="component" value="Unassembled WGS sequence"/>
</dbReference>
<gene>
    <name evidence="1" type="ORF">D6D28_02721</name>
</gene>
<comment type="caution">
    <text evidence="1">The sequence shown here is derived from an EMBL/GenBank/DDBJ whole genome shotgun (WGS) entry which is preliminary data.</text>
</comment>
<evidence type="ECO:0000313" key="2">
    <source>
        <dbReference type="Proteomes" id="UP000304951"/>
    </source>
</evidence>
<sequence>MASTSTKQLEDTLPLQDPRHGQFAHTLGKQWPIYTLVAFDDQELQQLESDINKAEDSTGQSVLITTPNLSNRTLRDIYEHHIQHREKDDKIHPTLFIVADQKDYQTRGVLIIDLQVMTDTSKNVIGVLRCGSDDADLYCANLEIGNVDFMITRRRSKDFGVAITLTKTSDTLAKIRLCRLRLMINSIRMFAVMMAVDERNRAVDSLEG</sequence>
<dbReference type="EMBL" id="QZAF01000068">
    <property type="protein sequence ID" value="THV74218.1"/>
    <property type="molecule type" value="Genomic_DNA"/>
</dbReference>